<evidence type="ECO:0000256" key="2">
    <source>
        <dbReference type="ARBA" id="ARBA00022741"/>
    </source>
</evidence>
<dbReference type="Gene3D" id="3.40.50.300">
    <property type="entry name" value="P-loop containing nucleotide triphosphate hydrolases"/>
    <property type="match status" value="2"/>
</dbReference>
<dbReference type="InterPro" id="IPR014001">
    <property type="entry name" value="Helicase_ATP-bd"/>
</dbReference>
<comment type="similarity">
    <text evidence="6">Belongs to the DEAD box helicase family.</text>
</comment>
<dbReference type="GO" id="GO:0003724">
    <property type="term" value="F:RNA helicase activity"/>
    <property type="evidence" value="ECO:0007669"/>
    <property type="project" value="UniProtKB-EC"/>
</dbReference>
<dbReference type="InterPro" id="IPR000629">
    <property type="entry name" value="RNA-helicase_DEAD-box_CS"/>
</dbReference>
<sequence length="550" mass="62557">MLRIPGLKRLERYERNPDGSENEEGEIGVSEGKTHDFKFNNTNDEQSIEDYNRKRQKNVLKFEWSNSEDTARFESDSLYKNRLDVDEFQRRKQRKSSNLDAITTSDNARNKYKDEFGIDKENLMLDKIELEYDQVTERGWKIFREDNSINVKGSNVVNPIRNWNDCIYIGVNVDLVKNIKYDKPTPIQMQCIPIGISGRDMIGIAETGSGKTVAFLIPLLNYVSKLPRLDHNTCQDGPYGLILAPARELALQIEEEAQKLTCKNVNYPIGIRTLSIVGGRNIEQQAFTLRKGIEIIIATPGRMKDCLEKAFTVLSQCFYIVLDEADRMIDLGFQETLNYILDQIPPIKDKRVTHMFSATMQKELEIIAKRYLNSPISVTIGDVGVGKKSIQQILNFITENKKKYTLINTLNNKELAVPPIMVFLNQKKMVDIICREITSHGFKAISLHGGKIQETRENNLNQFKNGVYDILVSTDVAGRGIDISNVNLVINYDLPKTIEAYTHRIGRTGRAGKNGIAISFVTPEDSGLYTDLKKFLISTNNIVPSELKNL</sequence>
<evidence type="ECO:0000256" key="1">
    <source>
        <dbReference type="ARBA" id="ARBA00012552"/>
    </source>
</evidence>
<proteinExistence type="inferred from homology"/>
<organism evidence="10 11">
    <name type="scientific">Cryptosporidium xiaoi</name>
    <dbReference type="NCBI Taxonomy" id="659607"/>
    <lineage>
        <taxon>Eukaryota</taxon>
        <taxon>Sar</taxon>
        <taxon>Alveolata</taxon>
        <taxon>Apicomplexa</taxon>
        <taxon>Conoidasida</taxon>
        <taxon>Coccidia</taxon>
        <taxon>Eucoccidiorida</taxon>
        <taxon>Eimeriorina</taxon>
        <taxon>Cryptosporidiidae</taxon>
        <taxon>Cryptosporidium</taxon>
    </lineage>
</organism>
<dbReference type="GO" id="GO:0003676">
    <property type="term" value="F:nucleic acid binding"/>
    <property type="evidence" value="ECO:0007669"/>
    <property type="project" value="InterPro"/>
</dbReference>
<feature type="domain" description="Helicase ATP-binding" evidence="8">
    <location>
        <begin position="192"/>
        <end position="378"/>
    </location>
</feature>
<name>A0AAV9XX75_9CRYT</name>
<dbReference type="PROSITE" id="PS51192">
    <property type="entry name" value="HELICASE_ATP_BIND_1"/>
    <property type="match status" value="1"/>
</dbReference>
<reference evidence="10 11" key="1">
    <citation type="submission" date="2023-10" db="EMBL/GenBank/DDBJ databases">
        <title>Comparative genomics analysis reveals potential genetic determinants of host preference in Cryptosporidium xiaoi.</title>
        <authorList>
            <person name="Xiao L."/>
            <person name="Li J."/>
        </authorList>
    </citation>
    <scope>NUCLEOTIDE SEQUENCE [LARGE SCALE GENOMIC DNA]</scope>
    <source>
        <strain evidence="10 11">52996</strain>
    </source>
</reference>
<keyword evidence="5 6" id="KW-0067">ATP-binding</keyword>
<evidence type="ECO:0000256" key="4">
    <source>
        <dbReference type="ARBA" id="ARBA00022806"/>
    </source>
</evidence>
<dbReference type="Proteomes" id="UP001311799">
    <property type="component" value="Unassembled WGS sequence"/>
</dbReference>
<protein>
    <recommendedName>
        <fullName evidence="1">RNA helicase</fullName>
        <ecNumber evidence="1">3.6.4.13</ecNumber>
    </recommendedName>
</protein>
<dbReference type="InterPro" id="IPR011545">
    <property type="entry name" value="DEAD/DEAH_box_helicase_dom"/>
</dbReference>
<dbReference type="CDD" id="cd17945">
    <property type="entry name" value="DEADc_DDX23"/>
    <property type="match status" value="1"/>
</dbReference>
<keyword evidence="2 6" id="KW-0547">Nucleotide-binding</keyword>
<gene>
    <name evidence="10" type="ORF">RS030_213309</name>
</gene>
<feature type="domain" description="Helicase C-terminal" evidence="9">
    <location>
        <begin position="389"/>
        <end position="550"/>
    </location>
</feature>
<evidence type="ECO:0000256" key="5">
    <source>
        <dbReference type="ARBA" id="ARBA00022840"/>
    </source>
</evidence>
<keyword evidence="3 6" id="KW-0378">Hydrolase</keyword>
<dbReference type="EMBL" id="JAWDEY010000013">
    <property type="protein sequence ID" value="KAK6589281.1"/>
    <property type="molecule type" value="Genomic_DNA"/>
</dbReference>
<dbReference type="AlphaFoldDB" id="A0AAV9XX75"/>
<dbReference type="PROSITE" id="PS51194">
    <property type="entry name" value="HELICASE_CTER"/>
    <property type="match status" value="1"/>
</dbReference>
<evidence type="ECO:0000259" key="8">
    <source>
        <dbReference type="PROSITE" id="PS51192"/>
    </source>
</evidence>
<feature type="region of interest" description="Disordered" evidence="7">
    <location>
        <begin position="13"/>
        <end position="41"/>
    </location>
</feature>
<evidence type="ECO:0000256" key="3">
    <source>
        <dbReference type="ARBA" id="ARBA00022801"/>
    </source>
</evidence>
<dbReference type="Pfam" id="PF00270">
    <property type="entry name" value="DEAD"/>
    <property type="match status" value="1"/>
</dbReference>
<accession>A0AAV9XX75</accession>
<keyword evidence="11" id="KW-1185">Reference proteome</keyword>
<dbReference type="GO" id="GO:0005524">
    <property type="term" value="F:ATP binding"/>
    <property type="evidence" value="ECO:0007669"/>
    <property type="project" value="UniProtKB-KW"/>
</dbReference>
<evidence type="ECO:0000313" key="11">
    <source>
        <dbReference type="Proteomes" id="UP001311799"/>
    </source>
</evidence>
<evidence type="ECO:0000256" key="7">
    <source>
        <dbReference type="SAM" id="MobiDB-lite"/>
    </source>
</evidence>
<comment type="caution">
    <text evidence="10">The sequence shown here is derived from an EMBL/GenBank/DDBJ whole genome shotgun (WGS) entry which is preliminary data.</text>
</comment>
<dbReference type="SMART" id="SM00487">
    <property type="entry name" value="DEXDc"/>
    <property type="match status" value="1"/>
</dbReference>
<dbReference type="PANTHER" id="PTHR47958">
    <property type="entry name" value="ATP-DEPENDENT RNA HELICASE DBP3"/>
    <property type="match status" value="1"/>
</dbReference>
<evidence type="ECO:0000313" key="10">
    <source>
        <dbReference type="EMBL" id="KAK6589281.1"/>
    </source>
</evidence>
<evidence type="ECO:0000256" key="6">
    <source>
        <dbReference type="RuleBase" id="RU000492"/>
    </source>
</evidence>
<dbReference type="SUPFAM" id="SSF52540">
    <property type="entry name" value="P-loop containing nucleoside triphosphate hydrolases"/>
    <property type="match status" value="1"/>
</dbReference>
<dbReference type="InterPro" id="IPR001650">
    <property type="entry name" value="Helicase_C-like"/>
</dbReference>
<keyword evidence="4 6" id="KW-0347">Helicase</keyword>
<dbReference type="GO" id="GO:0016787">
    <property type="term" value="F:hydrolase activity"/>
    <property type="evidence" value="ECO:0007669"/>
    <property type="project" value="UniProtKB-KW"/>
</dbReference>
<dbReference type="Pfam" id="PF00271">
    <property type="entry name" value="Helicase_C"/>
    <property type="match status" value="1"/>
</dbReference>
<dbReference type="PROSITE" id="PS00039">
    <property type="entry name" value="DEAD_ATP_HELICASE"/>
    <property type="match status" value="1"/>
</dbReference>
<dbReference type="CDD" id="cd18787">
    <property type="entry name" value="SF2_C_DEAD"/>
    <property type="match status" value="1"/>
</dbReference>
<evidence type="ECO:0000259" key="9">
    <source>
        <dbReference type="PROSITE" id="PS51194"/>
    </source>
</evidence>
<dbReference type="EC" id="3.6.4.13" evidence="1"/>
<dbReference type="SMART" id="SM00490">
    <property type="entry name" value="HELICc"/>
    <property type="match status" value="1"/>
</dbReference>
<dbReference type="InterPro" id="IPR027417">
    <property type="entry name" value="P-loop_NTPase"/>
</dbReference>